<gene>
    <name evidence="4" type="ORF">C1N32_02750</name>
</gene>
<sequence length="454" mass="52411">MMRYFKISVVALLVSTSLFYAIISFNMERLVNGKFTHVDSIVKTLEIKKQKMILLGLLAETERQLPVLINDSNLEEYEVYSYAVEGHEELTENERTIIRVMQLSNKYVPSLFDSKDVFMYFRSYEGKKIFTHELLPDFPISEELFGIERCSITETCSIYARPFQLIDRVIVSPVYKDLLSGAYIMSMSSPVRDFSTKKIVGDFVVDLHIPVSWDHGLTFRTEKNNSFKSTIFEHMNINFGRTYTREHITDNRSRIIYKLSSSNIAIEFFWLWAILFVCAFFVYWKWDDSRYSRNLLKKVLISANEDELTGLYNRKIFKEDEFIFATSNKKTSVIAIDGNKIKKINDLFGHAIGDKAIKHIADSMKTVFGYDGYLVRNGGDEFIVVLPDCDIDTAEALAEQLKSEVRSSVIEPTSMRVSVATGVTEKQEFESIEAAILRADESLYRDKYQLSRSS</sequence>
<dbReference type="GO" id="GO:1902201">
    <property type="term" value="P:negative regulation of bacterial-type flagellum-dependent cell motility"/>
    <property type="evidence" value="ECO:0007669"/>
    <property type="project" value="TreeGrafter"/>
</dbReference>
<name>A0A2J8HBJ3_VIBDI</name>
<reference evidence="4 5" key="1">
    <citation type="submission" date="2018-01" db="EMBL/GenBank/DDBJ databases">
        <title>Draft genome sequences of six Vibrio diazotrophicus strains isolated from deep-sea sediments of the Baltic Sea.</title>
        <authorList>
            <person name="Castillo D."/>
            <person name="Vandieken V."/>
            <person name="Chiang O."/>
            <person name="Middelboe M."/>
        </authorList>
    </citation>
    <scope>NUCLEOTIDE SEQUENCE [LARGE SCALE GENOMIC DNA]</scope>
    <source>
        <strain evidence="4 5">60.27F</strain>
    </source>
</reference>
<evidence type="ECO:0000313" key="4">
    <source>
        <dbReference type="EMBL" id="PNI05930.1"/>
    </source>
</evidence>
<evidence type="ECO:0000313" key="5">
    <source>
        <dbReference type="Proteomes" id="UP000236449"/>
    </source>
</evidence>
<dbReference type="SMART" id="SM00267">
    <property type="entry name" value="GGDEF"/>
    <property type="match status" value="1"/>
</dbReference>
<keyword evidence="2" id="KW-0812">Transmembrane</keyword>
<dbReference type="PANTHER" id="PTHR45138:SF24">
    <property type="entry name" value="DIGUANYLATE CYCLASE DGCC-RELATED"/>
    <property type="match status" value="1"/>
</dbReference>
<evidence type="ECO:0000259" key="3">
    <source>
        <dbReference type="PROSITE" id="PS50887"/>
    </source>
</evidence>
<dbReference type="EC" id="2.7.7.65" evidence="1"/>
<evidence type="ECO:0000256" key="2">
    <source>
        <dbReference type="SAM" id="Phobius"/>
    </source>
</evidence>
<dbReference type="EMBL" id="POSK01000002">
    <property type="protein sequence ID" value="PNI05930.1"/>
    <property type="molecule type" value="Genomic_DNA"/>
</dbReference>
<accession>A0A2J8HBJ3</accession>
<keyword evidence="2" id="KW-0472">Membrane</keyword>
<feature type="transmembrane region" description="Helical" evidence="2">
    <location>
        <begin position="268"/>
        <end position="286"/>
    </location>
</feature>
<dbReference type="Pfam" id="PF00990">
    <property type="entry name" value="GGDEF"/>
    <property type="match status" value="1"/>
</dbReference>
<dbReference type="GO" id="GO:0052621">
    <property type="term" value="F:diguanylate cyclase activity"/>
    <property type="evidence" value="ECO:0007669"/>
    <property type="project" value="UniProtKB-EC"/>
</dbReference>
<dbReference type="InterPro" id="IPR050469">
    <property type="entry name" value="Diguanylate_Cyclase"/>
</dbReference>
<dbReference type="SUPFAM" id="SSF55073">
    <property type="entry name" value="Nucleotide cyclase"/>
    <property type="match status" value="1"/>
</dbReference>
<dbReference type="Proteomes" id="UP000236449">
    <property type="component" value="Unassembled WGS sequence"/>
</dbReference>
<dbReference type="InterPro" id="IPR029787">
    <property type="entry name" value="Nucleotide_cyclase"/>
</dbReference>
<comment type="caution">
    <text evidence="4">The sequence shown here is derived from an EMBL/GenBank/DDBJ whole genome shotgun (WGS) entry which is preliminary data.</text>
</comment>
<evidence type="ECO:0000256" key="1">
    <source>
        <dbReference type="ARBA" id="ARBA00012528"/>
    </source>
</evidence>
<dbReference type="InterPro" id="IPR000160">
    <property type="entry name" value="GGDEF_dom"/>
</dbReference>
<dbReference type="PROSITE" id="PS50887">
    <property type="entry name" value="GGDEF"/>
    <property type="match status" value="1"/>
</dbReference>
<dbReference type="NCBIfam" id="TIGR00254">
    <property type="entry name" value="GGDEF"/>
    <property type="match status" value="1"/>
</dbReference>
<dbReference type="CDD" id="cd01949">
    <property type="entry name" value="GGDEF"/>
    <property type="match status" value="1"/>
</dbReference>
<proteinExistence type="predicted"/>
<dbReference type="GO" id="GO:0043709">
    <property type="term" value="P:cell adhesion involved in single-species biofilm formation"/>
    <property type="evidence" value="ECO:0007669"/>
    <property type="project" value="TreeGrafter"/>
</dbReference>
<feature type="domain" description="GGDEF" evidence="3">
    <location>
        <begin position="329"/>
        <end position="454"/>
    </location>
</feature>
<dbReference type="InterPro" id="IPR043128">
    <property type="entry name" value="Rev_trsase/Diguanyl_cyclase"/>
</dbReference>
<organism evidence="4 5">
    <name type="scientific">Vibrio diazotrophicus</name>
    <dbReference type="NCBI Taxonomy" id="685"/>
    <lineage>
        <taxon>Bacteria</taxon>
        <taxon>Pseudomonadati</taxon>
        <taxon>Pseudomonadota</taxon>
        <taxon>Gammaproteobacteria</taxon>
        <taxon>Vibrionales</taxon>
        <taxon>Vibrionaceae</taxon>
        <taxon>Vibrio</taxon>
    </lineage>
</organism>
<dbReference type="AlphaFoldDB" id="A0A2J8HBJ3"/>
<dbReference type="Gene3D" id="3.30.70.270">
    <property type="match status" value="1"/>
</dbReference>
<protein>
    <recommendedName>
        <fullName evidence="1">diguanylate cyclase</fullName>
        <ecNumber evidence="1">2.7.7.65</ecNumber>
    </recommendedName>
</protein>
<dbReference type="GO" id="GO:0005886">
    <property type="term" value="C:plasma membrane"/>
    <property type="evidence" value="ECO:0007669"/>
    <property type="project" value="TreeGrafter"/>
</dbReference>
<keyword evidence="2" id="KW-1133">Transmembrane helix</keyword>
<dbReference type="PANTHER" id="PTHR45138">
    <property type="entry name" value="REGULATORY COMPONENTS OF SENSORY TRANSDUCTION SYSTEM"/>
    <property type="match status" value="1"/>
</dbReference>